<feature type="region of interest" description="Disordered" evidence="1">
    <location>
        <begin position="1"/>
        <end position="24"/>
    </location>
</feature>
<dbReference type="Proteomes" id="UP001295740">
    <property type="component" value="Unassembled WGS sequence"/>
</dbReference>
<organism evidence="2 3">
    <name type="scientific">Anthostomella pinea</name>
    <dbReference type="NCBI Taxonomy" id="933095"/>
    <lineage>
        <taxon>Eukaryota</taxon>
        <taxon>Fungi</taxon>
        <taxon>Dikarya</taxon>
        <taxon>Ascomycota</taxon>
        <taxon>Pezizomycotina</taxon>
        <taxon>Sordariomycetes</taxon>
        <taxon>Xylariomycetidae</taxon>
        <taxon>Xylariales</taxon>
        <taxon>Xylariaceae</taxon>
        <taxon>Anthostomella</taxon>
    </lineage>
</organism>
<feature type="compositionally biased region" description="Polar residues" evidence="1">
    <location>
        <begin position="1"/>
        <end position="16"/>
    </location>
</feature>
<accession>A0AAI8VPH4</accession>
<dbReference type="EMBL" id="CAUWAG010000012">
    <property type="protein sequence ID" value="CAJ2508708.1"/>
    <property type="molecule type" value="Genomic_DNA"/>
</dbReference>
<protein>
    <submittedName>
        <fullName evidence="2">Uu.00g137340.m01.CDS01</fullName>
    </submittedName>
</protein>
<dbReference type="AlphaFoldDB" id="A0AAI8VPH4"/>
<feature type="region of interest" description="Disordered" evidence="1">
    <location>
        <begin position="106"/>
        <end position="136"/>
    </location>
</feature>
<feature type="compositionally biased region" description="Acidic residues" evidence="1">
    <location>
        <begin position="127"/>
        <end position="136"/>
    </location>
</feature>
<proteinExistence type="predicted"/>
<gene>
    <name evidence="2" type="ORF">KHLLAP_LOCUS9176</name>
</gene>
<evidence type="ECO:0000256" key="1">
    <source>
        <dbReference type="SAM" id="MobiDB-lite"/>
    </source>
</evidence>
<evidence type="ECO:0000313" key="2">
    <source>
        <dbReference type="EMBL" id="CAJ2508708.1"/>
    </source>
</evidence>
<feature type="compositionally biased region" description="Basic and acidic residues" evidence="1">
    <location>
        <begin position="106"/>
        <end position="126"/>
    </location>
</feature>
<comment type="caution">
    <text evidence="2">The sequence shown here is derived from an EMBL/GenBank/DDBJ whole genome shotgun (WGS) entry which is preliminary data.</text>
</comment>
<keyword evidence="3" id="KW-1185">Reference proteome</keyword>
<reference evidence="2" key="1">
    <citation type="submission" date="2023-10" db="EMBL/GenBank/DDBJ databases">
        <authorList>
            <person name="Hackl T."/>
        </authorList>
    </citation>
    <scope>NUCLEOTIDE SEQUENCE</scope>
</reference>
<evidence type="ECO:0000313" key="3">
    <source>
        <dbReference type="Proteomes" id="UP001295740"/>
    </source>
</evidence>
<sequence length="136" mass="15480">MDKPSTAQYQTGPSQRDTWKIPSRDPSTYDYLNDLEKGAVKSYLSEVPLDYLSQHLDMPLIDLIPRMQLYVVLHCENENAGLDQTLKDPVSYAKFCNGLSPNFMKADDDTHLRPESPESLDSREDVVEIEEIDASQ</sequence>
<name>A0AAI8VPH4_9PEZI</name>